<dbReference type="Pfam" id="PF02517">
    <property type="entry name" value="Rce1-like"/>
    <property type="match status" value="1"/>
</dbReference>
<dbReference type="EMBL" id="JAFEJU010000001">
    <property type="protein sequence ID" value="MBT1173995.1"/>
    <property type="molecule type" value="Genomic_DNA"/>
</dbReference>
<accession>A0ABS5USS3</accession>
<feature type="compositionally biased region" description="Pro residues" evidence="1">
    <location>
        <begin position="1"/>
        <end position="30"/>
    </location>
</feature>
<dbReference type="Proteomes" id="UP000711736">
    <property type="component" value="Unassembled WGS sequence"/>
</dbReference>
<keyword evidence="4" id="KW-0378">Hydrolase</keyword>
<organism evidence="4 5">
    <name type="scientific">Bifidobacterium colobi</name>
    <dbReference type="NCBI Taxonomy" id="2809026"/>
    <lineage>
        <taxon>Bacteria</taxon>
        <taxon>Bacillati</taxon>
        <taxon>Actinomycetota</taxon>
        <taxon>Actinomycetes</taxon>
        <taxon>Bifidobacteriales</taxon>
        <taxon>Bifidobacteriaceae</taxon>
        <taxon>Bifidobacterium</taxon>
    </lineage>
</organism>
<keyword evidence="2" id="KW-1133">Transmembrane helix</keyword>
<feature type="transmembrane region" description="Helical" evidence="2">
    <location>
        <begin position="84"/>
        <end position="107"/>
    </location>
</feature>
<reference evidence="4 5" key="1">
    <citation type="journal article" date="2021" name="Environ. Microbiol.">
        <title>Genetic insights into the dark matter of the mammalian gut microbiota through targeted genome reconstruction.</title>
        <authorList>
            <person name="Lugli G.A."/>
            <person name="Alessandri G."/>
            <person name="Milani C."/>
            <person name="Viappiani A."/>
            <person name="Fontana F."/>
            <person name="Tarracchini C."/>
            <person name="Mancabelli L."/>
            <person name="Argentini C."/>
            <person name="Ruiz L."/>
            <person name="Margolles A."/>
            <person name="van Sinderen D."/>
            <person name="Turroni F."/>
            <person name="Ventura M."/>
        </authorList>
    </citation>
    <scope>NUCLEOTIDE SEQUENCE [LARGE SCALE GENOMIC DNA]</scope>
    <source>
        <strain evidence="4 5">LC6</strain>
    </source>
</reference>
<evidence type="ECO:0000313" key="4">
    <source>
        <dbReference type="EMBL" id="MBT1173995.1"/>
    </source>
</evidence>
<dbReference type="PANTHER" id="PTHR36435:SF1">
    <property type="entry name" value="CAAX AMINO TERMINAL PROTEASE FAMILY PROTEIN"/>
    <property type="match status" value="1"/>
</dbReference>
<evidence type="ECO:0000259" key="3">
    <source>
        <dbReference type="Pfam" id="PF02517"/>
    </source>
</evidence>
<evidence type="ECO:0000313" key="5">
    <source>
        <dbReference type="Proteomes" id="UP000711736"/>
    </source>
</evidence>
<feature type="region of interest" description="Disordered" evidence="1">
    <location>
        <begin position="1"/>
        <end position="32"/>
    </location>
</feature>
<dbReference type="PANTHER" id="PTHR36435">
    <property type="entry name" value="SLR1288 PROTEIN"/>
    <property type="match status" value="1"/>
</dbReference>
<proteinExistence type="predicted"/>
<dbReference type="RefSeq" id="WP_214375607.1">
    <property type="nucleotide sequence ID" value="NZ_JAFEJU010000001.1"/>
</dbReference>
<feature type="domain" description="CAAX prenyl protease 2/Lysostaphin resistance protein A-like" evidence="3">
    <location>
        <begin position="166"/>
        <end position="252"/>
    </location>
</feature>
<feature type="transmembrane region" description="Helical" evidence="2">
    <location>
        <begin position="127"/>
        <end position="147"/>
    </location>
</feature>
<feature type="transmembrane region" description="Helical" evidence="2">
    <location>
        <begin position="219"/>
        <end position="235"/>
    </location>
</feature>
<comment type="caution">
    <text evidence="4">The sequence shown here is derived from an EMBL/GenBank/DDBJ whole genome shotgun (WGS) entry which is preliminary data.</text>
</comment>
<evidence type="ECO:0000256" key="2">
    <source>
        <dbReference type="SAM" id="Phobius"/>
    </source>
</evidence>
<keyword evidence="4" id="KW-0645">Protease</keyword>
<gene>
    <name evidence="4" type="ORF">JS530_00410</name>
</gene>
<sequence length="362" mass="40667">MTPLPQPPQSNNVPLPPQPPLQYPQQPPQSQPLQPQLTNWLTIARRRFSLIGAALVLMMVLWIGLNTIIGFTVVHFVGHHVPSWVQVLISSGPLYIIAMPVSLALFLRVPVTPTRRYSMRANEFIQLLIMCLPVMYGGNIIGQMLSAGLTQGTATNRLNSLVANSDWWFNALFIAVLAPIFEEWIFRKEIISRLRRYGEKTAIVFSALAFALFHMNVFQFFYAFGLGLLFGYIYIRTSNMWYTVAMHMAVNLNGAVVAPLLLSSVDSRWLSGTMSESEVLAMMQSGQSVGMAIVALYATALVGLLIAGIVLLVRWFQQRRWEFYPAPEELPKPMRMRTAYINPGVMVYGLLTIGLTVWALFV</sequence>
<keyword evidence="5" id="KW-1185">Reference proteome</keyword>
<protein>
    <submittedName>
        <fullName evidence="4">CPBP family intramembrane metalloprotease</fullName>
    </submittedName>
</protein>
<keyword evidence="2" id="KW-0812">Transmembrane</keyword>
<name>A0ABS5USS3_9BIFI</name>
<dbReference type="InterPro" id="IPR003675">
    <property type="entry name" value="Rce1/LyrA-like_dom"/>
</dbReference>
<dbReference type="GO" id="GO:0008237">
    <property type="term" value="F:metallopeptidase activity"/>
    <property type="evidence" value="ECO:0007669"/>
    <property type="project" value="UniProtKB-KW"/>
</dbReference>
<evidence type="ECO:0000256" key="1">
    <source>
        <dbReference type="SAM" id="MobiDB-lite"/>
    </source>
</evidence>
<feature type="transmembrane region" description="Helical" evidence="2">
    <location>
        <begin position="242"/>
        <end position="262"/>
    </location>
</feature>
<feature type="transmembrane region" description="Helical" evidence="2">
    <location>
        <begin position="289"/>
        <end position="313"/>
    </location>
</feature>
<keyword evidence="4" id="KW-0482">Metalloprotease</keyword>
<dbReference type="InterPro" id="IPR052710">
    <property type="entry name" value="CAAX_protease"/>
</dbReference>
<feature type="transmembrane region" description="Helical" evidence="2">
    <location>
        <begin position="340"/>
        <end position="361"/>
    </location>
</feature>
<feature type="transmembrane region" description="Helical" evidence="2">
    <location>
        <begin position="50"/>
        <end position="78"/>
    </location>
</feature>
<keyword evidence="2" id="KW-0472">Membrane</keyword>